<dbReference type="GO" id="GO:1902208">
    <property type="term" value="P:regulation of bacterial-type flagellum assembly"/>
    <property type="evidence" value="ECO:0007669"/>
    <property type="project" value="InterPro"/>
</dbReference>
<reference evidence="9 10" key="1">
    <citation type="submission" date="2019-03" db="EMBL/GenBank/DDBJ databases">
        <title>Draft Genome Sequence of Massilia arenosa sp. nov., a Novel Massilia Species Isolated from a Sandy-loam Maize Soil.</title>
        <authorList>
            <person name="Raths R."/>
            <person name="Peta V."/>
            <person name="Bucking H."/>
        </authorList>
    </citation>
    <scope>NUCLEOTIDE SEQUENCE [LARGE SCALE GENOMIC DNA]</scope>
    <source>
        <strain evidence="9 10">MC02</strain>
    </source>
</reference>
<proteinExistence type="predicted"/>
<dbReference type="GO" id="GO:0046872">
    <property type="term" value="F:metal ion binding"/>
    <property type="evidence" value="ECO:0007669"/>
    <property type="project" value="UniProtKB-KW"/>
</dbReference>
<keyword evidence="2" id="KW-0479">Metal-binding</keyword>
<evidence type="ECO:0000256" key="6">
    <source>
        <dbReference type="ARBA" id="ARBA00023125"/>
    </source>
</evidence>
<evidence type="ECO:0000256" key="7">
    <source>
        <dbReference type="ARBA" id="ARBA00023159"/>
    </source>
</evidence>
<keyword evidence="10" id="KW-1185">Reference proteome</keyword>
<dbReference type="GO" id="GO:0045893">
    <property type="term" value="P:positive regulation of DNA-templated transcription"/>
    <property type="evidence" value="ECO:0007669"/>
    <property type="project" value="InterPro"/>
</dbReference>
<comment type="caution">
    <text evidence="9">The sequence shown here is derived from an EMBL/GenBank/DDBJ whole genome shotgun (WGS) entry which is preliminary data.</text>
</comment>
<gene>
    <name evidence="9" type="ORF">E4L96_19965</name>
</gene>
<keyword evidence="3" id="KW-1005">Bacterial flagellum biogenesis</keyword>
<dbReference type="RefSeq" id="WP_135208969.1">
    <property type="nucleotide sequence ID" value="NZ_SPVF01000252.1"/>
</dbReference>
<keyword evidence="4" id="KW-0862">Zinc</keyword>
<keyword evidence="7" id="KW-0010">Activator</keyword>
<dbReference type="Pfam" id="PF05280">
    <property type="entry name" value="FlhC"/>
    <property type="match status" value="1"/>
</dbReference>
<dbReference type="InterPro" id="IPR007944">
    <property type="entry name" value="FlhC"/>
</dbReference>
<evidence type="ECO:0000256" key="5">
    <source>
        <dbReference type="ARBA" id="ARBA00023015"/>
    </source>
</evidence>
<evidence type="ECO:0000256" key="3">
    <source>
        <dbReference type="ARBA" id="ARBA00022795"/>
    </source>
</evidence>
<protein>
    <recommendedName>
        <fullName evidence="11">Flagellar transcriptional regulator FlhC</fullName>
    </recommendedName>
</protein>
<accession>A0A4Y9S021</accession>
<evidence type="ECO:0000256" key="2">
    <source>
        <dbReference type="ARBA" id="ARBA00022723"/>
    </source>
</evidence>
<keyword evidence="8" id="KW-0804">Transcription</keyword>
<name>A0A4Y9S021_9BURK</name>
<evidence type="ECO:0000256" key="4">
    <source>
        <dbReference type="ARBA" id="ARBA00022833"/>
    </source>
</evidence>
<dbReference type="AlphaFoldDB" id="A0A4Y9S021"/>
<sequence>MNRYRHIDALQLARECIELGARMSTVELVSGIGHSQLKRLFFSHGEMPPCGRRPNAPEWLFERAKVEGAAEASLVAVIFEELHHAGASYTCALVAAYRLYRARCASTPLVSFDRAFDVICCLYGLWTSRTVELQLHRCSACGSRYLGSMHSPSVKAAKCPFCVLLRRHTQERHQSEAHIV</sequence>
<dbReference type="OrthoDB" id="8525736at2"/>
<dbReference type="Proteomes" id="UP000298438">
    <property type="component" value="Unassembled WGS sequence"/>
</dbReference>
<organism evidence="9 10">
    <name type="scientific">Zemynaea arenosa</name>
    <dbReference type="NCBI Taxonomy" id="2561931"/>
    <lineage>
        <taxon>Bacteria</taxon>
        <taxon>Pseudomonadati</taxon>
        <taxon>Pseudomonadota</taxon>
        <taxon>Betaproteobacteria</taxon>
        <taxon>Burkholderiales</taxon>
        <taxon>Oxalobacteraceae</taxon>
        <taxon>Telluria group</taxon>
        <taxon>Zemynaea</taxon>
    </lineage>
</organism>
<evidence type="ECO:0000313" key="10">
    <source>
        <dbReference type="Proteomes" id="UP000298438"/>
    </source>
</evidence>
<evidence type="ECO:0000256" key="8">
    <source>
        <dbReference type="ARBA" id="ARBA00023163"/>
    </source>
</evidence>
<keyword evidence="1" id="KW-0963">Cytoplasm</keyword>
<dbReference type="SUPFAM" id="SSF160930">
    <property type="entry name" value="FlhC-like"/>
    <property type="match status" value="1"/>
</dbReference>
<dbReference type="GO" id="GO:0044781">
    <property type="term" value="P:bacterial-type flagellum organization"/>
    <property type="evidence" value="ECO:0007669"/>
    <property type="project" value="UniProtKB-KW"/>
</dbReference>
<dbReference type="GO" id="GO:0003677">
    <property type="term" value="F:DNA binding"/>
    <property type="evidence" value="ECO:0007669"/>
    <property type="project" value="UniProtKB-KW"/>
</dbReference>
<keyword evidence="6" id="KW-0238">DNA-binding</keyword>
<evidence type="ECO:0008006" key="11">
    <source>
        <dbReference type="Google" id="ProtNLM"/>
    </source>
</evidence>
<evidence type="ECO:0000313" key="9">
    <source>
        <dbReference type="EMBL" id="TFW13376.1"/>
    </source>
</evidence>
<dbReference type="EMBL" id="SPVF01000252">
    <property type="protein sequence ID" value="TFW13376.1"/>
    <property type="molecule type" value="Genomic_DNA"/>
</dbReference>
<evidence type="ECO:0000256" key="1">
    <source>
        <dbReference type="ARBA" id="ARBA00022490"/>
    </source>
</evidence>
<keyword evidence="5" id="KW-0805">Transcription regulation</keyword>